<reference evidence="3" key="1">
    <citation type="submission" date="2017-08" db="EMBL/GenBank/DDBJ databases">
        <authorList>
            <person name="Grouzdev D.S."/>
            <person name="Gaisin V.A."/>
            <person name="Rysina M.S."/>
            <person name="Gorlenko V.M."/>
        </authorList>
    </citation>
    <scope>NUCLEOTIDE SEQUENCE [LARGE SCALE GENOMIC DNA]</scope>
    <source>
        <strain evidence="3">Kir15-3F</strain>
    </source>
</reference>
<evidence type="ECO:0000313" key="3">
    <source>
        <dbReference type="Proteomes" id="UP000220527"/>
    </source>
</evidence>
<sequence length="134" mass="15063">MTSLQIELPSDLYARLQSEAQRQGKAERKVVEEWLVAHLTRSTTEPVVSTSISIHLAPEVADLLKNMTDADMIVPPKGTPEDAIRLLEAWNEEDTARADDEDDDGDGTWDDVLRAIDANRHSSRKLFPELEQPQ</sequence>
<accession>A0A2A6RGN3</accession>
<dbReference type="RefSeq" id="WP_097645116.1">
    <property type="nucleotide sequence ID" value="NZ_NQWI01000091.1"/>
</dbReference>
<evidence type="ECO:0000256" key="1">
    <source>
        <dbReference type="SAM" id="MobiDB-lite"/>
    </source>
</evidence>
<dbReference type="OrthoDB" id="164230at2"/>
<feature type="compositionally biased region" description="Acidic residues" evidence="1">
    <location>
        <begin position="99"/>
        <end position="109"/>
    </location>
</feature>
<organism evidence="2 3">
    <name type="scientific">Candidatus Viridilinea mediisalina</name>
    <dbReference type="NCBI Taxonomy" id="2024553"/>
    <lineage>
        <taxon>Bacteria</taxon>
        <taxon>Bacillati</taxon>
        <taxon>Chloroflexota</taxon>
        <taxon>Chloroflexia</taxon>
        <taxon>Chloroflexales</taxon>
        <taxon>Chloroflexineae</taxon>
        <taxon>Oscillochloridaceae</taxon>
        <taxon>Candidatus Viridilinea</taxon>
    </lineage>
</organism>
<dbReference type="AlphaFoldDB" id="A0A2A6RGN3"/>
<dbReference type="Proteomes" id="UP000220527">
    <property type="component" value="Unassembled WGS sequence"/>
</dbReference>
<keyword evidence="3" id="KW-1185">Reference proteome</keyword>
<name>A0A2A6RGN3_9CHLR</name>
<proteinExistence type="predicted"/>
<feature type="region of interest" description="Disordered" evidence="1">
    <location>
        <begin position="92"/>
        <end position="111"/>
    </location>
</feature>
<comment type="caution">
    <text evidence="2">The sequence shown here is derived from an EMBL/GenBank/DDBJ whole genome shotgun (WGS) entry which is preliminary data.</text>
</comment>
<protein>
    <submittedName>
        <fullName evidence="2">Uncharacterized protein</fullName>
    </submittedName>
</protein>
<dbReference type="EMBL" id="NQWI01000091">
    <property type="protein sequence ID" value="PDW02049.1"/>
    <property type="molecule type" value="Genomic_DNA"/>
</dbReference>
<evidence type="ECO:0000313" key="2">
    <source>
        <dbReference type="EMBL" id="PDW02049.1"/>
    </source>
</evidence>
<gene>
    <name evidence="2" type="ORF">CJ255_16070</name>
</gene>